<keyword evidence="1" id="KW-0418">Kinase</keyword>
<dbReference type="AlphaFoldDB" id="A0A931C9J8"/>
<dbReference type="Proteomes" id="UP000598146">
    <property type="component" value="Unassembled WGS sequence"/>
</dbReference>
<dbReference type="Gene3D" id="3.90.1200.10">
    <property type="match status" value="1"/>
</dbReference>
<dbReference type="Pfam" id="PF04655">
    <property type="entry name" value="APH_6_hur"/>
    <property type="match status" value="1"/>
</dbReference>
<proteinExistence type="predicted"/>
<accession>A0A931C9J8</accession>
<reference evidence="1" key="1">
    <citation type="submission" date="2020-11" db="EMBL/GenBank/DDBJ databases">
        <title>Isolation and identification of active actinomycetes.</title>
        <authorList>
            <person name="Sun X."/>
        </authorList>
    </citation>
    <scope>NUCLEOTIDE SEQUENCE</scope>
    <source>
        <strain evidence="1">NEAU-A11</strain>
    </source>
</reference>
<dbReference type="SUPFAM" id="SSF56112">
    <property type="entry name" value="Protein kinase-like (PK-like)"/>
    <property type="match status" value="1"/>
</dbReference>
<dbReference type="GO" id="GO:0016301">
    <property type="term" value="F:kinase activity"/>
    <property type="evidence" value="ECO:0007669"/>
    <property type="project" value="UniProtKB-KW"/>
</dbReference>
<comment type="caution">
    <text evidence="1">The sequence shown here is derived from an EMBL/GenBank/DDBJ whole genome shotgun (WGS) entry which is preliminary data.</text>
</comment>
<evidence type="ECO:0000313" key="2">
    <source>
        <dbReference type="Proteomes" id="UP000598146"/>
    </source>
</evidence>
<name>A0A931C9J8_9ACTN</name>
<keyword evidence="1" id="KW-0808">Transferase</keyword>
<gene>
    <name evidence="1" type="ORF">I4J89_18245</name>
</gene>
<organism evidence="1 2">
    <name type="scientific">Actinoplanes aureus</name>
    <dbReference type="NCBI Taxonomy" id="2792083"/>
    <lineage>
        <taxon>Bacteria</taxon>
        <taxon>Bacillati</taxon>
        <taxon>Actinomycetota</taxon>
        <taxon>Actinomycetes</taxon>
        <taxon>Micromonosporales</taxon>
        <taxon>Micromonosporaceae</taxon>
        <taxon>Actinoplanes</taxon>
    </lineage>
</organism>
<dbReference type="InterPro" id="IPR011009">
    <property type="entry name" value="Kinase-like_dom_sf"/>
</dbReference>
<dbReference type="GO" id="GO:0019748">
    <property type="term" value="P:secondary metabolic process"/>
    <property type="evidence" value="ECO:0007669"/>
    <property type="project" value="InterPro"/>
</dbReference>
<dbReference type="GO" id="GO:0016773">
    <property type="term" value="F:phosphotransferase activity, alcohol group as acceptor"/>
    <property type="evidence" value="ECO:0007669"/>
    <property type="project" value="InterPro"/>
</dbReference>
<dbReference type="InterPro" id="IPR006748">
    <property type="entry name" value="NH2Glyco/OHUrea_AB-resist_kin"/>
</dbReference>
<sequence length="297" mass="32731">MGDVTGFVLPENLVDSVRADRSPQRDAWLATLPRLVDEFADRWSLAIGPPFQPGGQCAWVAPASDGAGRELVLKVAWRHDEALHEAEGLRAWDGDGTVRLYDHATDDTTSVLLLERCRPGTALGEVLPEVQQDPIVAGVLRRLWRAQGDPAQFRPLQVMCDAWATEFQERLADTPGRLDPGLARAGIRLLRTLPATADRRVLLCTDLHAGNILAADREPWLAIDPKPYLGDPTYDAVQHLLNCQQRLMADPAGLASRMADLLELDAGRLTQWLFARCVQESLDHPVLREVAARLAPA</sequence>
<protein>
    <submittedName>
        <fullName evidence="1">Kinase</fullName>
    </submittedName>
</protein>
<dbReference type="EMBL" id="JADQTO010000007">
    <property type="protein sequence ID" value="MBG0563391.1"/>
    <property type="molecule type" value="Genomic_DNA"/>
</dbReference>
<keyword evidence="2" id="KW-1185">Reference proteome</keyword>
<evidence type="ECO:0000313" key="1">
    <source>
        <dbReference type="EMBL" id="MBG0563391.1"/>
    </source>
</evidence>